<organism evidence="2 3">
    <name type="scientific">Phytophthora palmivora</name>
    <dbReference type="NCBI Taxonomy" id="4796"/>
    <lineage>
        <taxon>Eukaryota</taxon>
        <taxon>Sar</taxon>
        <taxon>Stramenopiles</taxon>
        <taxon>Oomycota</taxon>
        <taxon>Peronosporomycetes</taxon>
        <taxon>Peronosporales</taxon>
        <taxon>Peronosporaceae</taxon>
        <taxon>Phytophthora</taxon>
    </lineage>
</organism>
<evidence type="ECO:0000313" key="2">
    <source>
        <dbReference type="EMBL" id="POM70323.1"/>
    </source>
</evidence>
<feature type="compositionally biased region" description="Low complexity" evidence="1">
    <location>
        <begin position="216"/>
        <end position="237"/>
    </location>
</feature>
<feature type="compositionally biased region" description="Polar residues" evidence="1">
    <location>
        <begin position="365"/>
        <end position="376"/>
    </location>
</feature>
<keyword evidence="2" id="KW-0238">DNA-binding</keyword>
<name>A0A2P4XXN9_9STRA</name>
<comment type="caution">
    <text evidence="2">The sequence shown here is derived from an EMBL/GenBank/DDBJ whole genome shotgun (WGS) entry which is preliminary data.</text>
</comment>
<feature type="region of interest" description="Disordered" evidence="1">
    <location>
        <begin position="365"/>
        <end position="384"/>
    </location>
</feature>
<dbReference type="OrthoDB" id="2143914at2759"/>
<protein>
    <submittedName>
        <fullName evidence="2">Myb-like DNA-binding protein</fullName>
    </submittedName>
</protein>
<dbReference type="EMBL" id="NCKW01007133">
    <property type="protein sequence ID" value="POM70323.1"/>
    <property type="molecule type" value="Genomic_DNA"/>
</dbReference>
<feature type="region of interest" description="Disordered" evidence="1">
    <location>
        <begin position="213"/>
        <end position="250"/>
    </location>
</feature>
<sequence>MASARPHVTPAGKQPRASKKRKASDAPAAFRAAAREVSGTSTSCSLCGFCASTLDHLLTHVRETHCRSHEQATPQMALPLEVAHMVVQRALDQAALGGATSAWLGAMLQQYKTAAEMTAALERRDAHGVALAIRKLHGMTQAGDEQTLLTTLQEAAQILLQSPPVADALPAPVVAIKQEIPTHTSAGVENTVPQEKGKDSSIHEAEAAQALTGLRATSSGATTTVTTSAPVVTTSSARPPAVPKPSPTASFPSFALGSPLTITAPQPQLSFHPPELFTPGSARSPNTPSSLPSLFARRLLAPLASPSSVTDPGDRLAQGAAGMSYSNPMIVTDQRNPMGSTIRPDTSPASLTPVYYSSFPTLSSNNTGATPTNRPISASPVKRKSITSKQLSVSRIHSGDSRHYFTATGSYLRTWYT</sequence>
<keyword evidence="3" id="KW-1185">Reference proteome</keyword>
<evidence type="ECO:0000313" key="3">
    <source>
        <dbReference type="Proteomes" id="UP000237271"/>
    </source>
</evidence>
<gene>
    <name evidence="2" type="ORF">PHPALM_13255</name>
</gene>
<dbReference type="GO" id="GO:0003677">
    <property type="term" value="F:DNA binding"/>
    <property type="evidence" value="ECO:0007669"/>
    <property type="project" value="UniProtKB-KW"/>
</dbReference>
<dbReference type="AlphaFoldDB" id="A0A2P4XXN9"/>
<feature type="region of interest" description="Disordered" evidence="1">
    <location>
        <begin position="1"/>
        <end position="27"/>
    </location>
</feature>
<reference evidence="2 3" key="1">
    <citation type="journal article" date="2017" name="Genome Biol. Evol.">
        <title>Phytophthora megakarya and P. palmivora, closely related causal agents of cacao black pod rot, underwent increases in genome sizes and gene numbers by different mechanisms.</title>
        <authorList>
            <person name="Ali S.S."/>
            <person name="Shao J."/>
            <person name="Lary D.J."/>
            <person name="Kronmiller B."/>
            <person name="Shen D."/>
            <person name="Strem M.D."/>
            <person name="Amoako-Attah I."/>
            <person name="Akrofi A.Y."/>
            <person name="Begoude B.A."/>
            <person name="Ten Hoopen G.M."/>
            <person name="Coulibaly K."/>
            <person name="Kebe B.I."/>
            <person name="Melnick R.L."/>
            <person name="Guiltinan M.J."/>
            <person name="Tyler B.M."/>
            <person name="Meinhardt L.W."/>
            <person name="Bailey B.A."/>
        </authorList>
    </citation>
    <scope>NUCLEOTIDE SEQUENCE [LARGE SCALE GENOMIC DNA]</scope>
    <source>
        <strain evidence="3">sbr112.9</strain>
    </source>
</reference>
<evidence type="ECO:0000256" key="1">
    <source>
        <dbReference type="SAM" id="MobiDB-lite"/>
    </source>
</evidence>
<dbReference type="Proteomes" id="UP000237271">
    <property type="component" value="Unassembled WGS sequence"/>
</dbReference>
<accession>A0A2P4XXN9</accession>
<proteinExistence type="predicted"/>